<evidence type="ECO:0000256" key="2">
    <source>
        <dbReference type="ARBA" id="ARBA00022679"/>
    </source>
</evidence>
<keyword evidence="2" id="KW-0808">Transferase</keyword>
<accession>A0ABY4I0U4</accession>
<keyword evidence="6" id="KW-1185">Reference proteome</keyword>
<dbReference type="EMBL" id="CP095855">
    <property type="protein sequence ID" value="UPK69460.1"/>
    <property type="molecule type" value="Genomic_DNA"/>
</dbReference>
<dbReference type="InterPro" id="IPR052028">
    <property type="entry name" value="HipA_Ser/Thr_kinase"/>
</dbReference>
<reference evidence="5 6" key="1">
    <citation type="submission" date="2022-04" db="EMBL/GenBank/DDBJ databases">
        <title>The arsenic-methylating capacity of Chitinophaga filiformis YT5 during chitin decomposition.</title>
        <authorList>
            <person name="Chen G."/>
            <person name="Liang Y."/>
        </authorList>
    </citation>
    <scope>NUCLEOTIDE SEQUENCE [LARGE SCALE GENOMIC DNA]</scope>
    <source>
        <strain evidence="5 6">YT5</strain>
    </source>
</reference>
<keyword evidence="3" id="KW-0418">Kinase</keyword>
<dbReference type="PANTHER" id="PTHR37419">
    <property type="entry name" value="SERINE/THREONINE-PROTEIN KINASE TOXIN HIPA"/>
    <property type="match status" value="1"/>
</dbReference>
<evidence type="ECO:0000313" key="5">
    <source>
        <dbReference type="EMBL" id="UPK69460.1"/>
    </source>
</evidence>
<evidence type="ECO:0000256" key="3">
    <source>
        <dbReference type="ARBA" id="ARBA00022777"/>
    </source>
</evidence>
<proteinExistence type="inferred from homology"/>
<organism evidence="5 6">
    <name type="scientific">Chitinophaga filiformis</name>
    <name type="common">Myxococcus filiformis</name>
    <name type="synonym">Flexibacter filiformis</name>
    <dbReference type="NCBI Taxonomy" id="104663"/>
    <lineage>
        <taxon>Bacteria</taxon>
        <taxon>Pseudomonadati</taxon>
        <taxon>Bacteroidota</taxon>
        <taxon>Chitinophagia</taxon>
        <taxon>Chitinophagales</taxon>
        <taxon>Chitinophagaceae</taxon>
        <taxon>Chitinophaga</taxon>
    </lineage>
</organism>
<dbReference type="Pfam" id="PF07804">
    <property type="entry name" value="HipA_C"/>
    <property type="match status" value="1"/>
</dbReference>
<gene>
    <name evidence="5" type="ORF">MYF79_31340</name>
</gene>
<protein>
    <submittedName>
        <fullName evidence="5">HipA domain-containing protein</fullName>
    </submittedName>
</protein>
<evidence type="ECO:0000313" key="6">
    <source>
        <dbReference type="Proteomes" id="UP000830198"/>
    </source>
</evidence>
<dbReference type="Gene3D" id="1.10.1070.20">
    <property type="match status" value="1"/>
</dbReference>
<dbReference type="InterPro" id="IPR012893">
    <property type="entry name" value="HipA-like_C"/>
</dbReference>
<sequence length="312" mass="36127">MKLNNMPNCLFCYKEAANQEYHAKCARRFFNTEVIPTLKLDDQLLEDLATTTINKHIAVTGVQPKVPVTLGKNKGDGRLTIEGLWQEYILKPQHKEFPAMPETEDLTMHLAELFDITVCSHTLLRVTNGTLVYIARRFDRAKGKKIHVEDFCQLSEFLTENKYKGSYERSGKLILQHCTNPGLDVLRYFELLVFCYLTGNNDMHLKNFSLLHLENGIALSPAYDLLNVNLLYPKDQEEMALLLNGKKKNIKLRDFEALAVVLAIPEKVRSNIYEKFRSRNTAVFEMINASFLSAELKENYWQIWNKKQKIFE</sequence>
<comment type="similarity">
    <text evidence="1">Belongs to the HipA Ser/Thr kinase family.</text>
</comment>
<dbReference type="RefSeq" id="WP_247811750.1">
    <property type="nucleotide sequence ID" value="NZ_CP095855.1"/>
</dbReference>
<name>A0ABY4I0U4_CHIFI</name>
<evidence type="ECO:0000259" key="4">
    <source>
        <dbReference type="Pfam" id="PF07804"/>
    </source>
</evidence>
<evidence type="ECO:0000256" key="1">
    <source>
        <dbReference type="ARBA" id="ARBA00010164"/>
    </source>
</evidence>
<feature type="domain" description="HipA-like C-terminal" evidence="4">
    <location>
        <begin position="58"/>
        <end position="276"/>
    </location>
</feature>
<dbReference type="PANTHER" id="PTHR37419:SF1">
    <property type="entry name" value="SERINE_THREONINE-PROTEIN KINASE TOXIN HIPA"/>
    <property type="match status" value="1"/>
</dbReference>
<dbReference type="Proteomes" id="UP000830198">
    <property type="component" value="Chromosome"/>
</dbReference>